<evidence type="ECO:0000313" key="1">
    <source>
        <dbReference type="EMBL" id="GKI19199.1"/>
    </source>
</evidence>
<proteinExistence type="predicted"/>
<sequence>MTGSARKEHRTAGFQKFFRLPVSAADTALHILAAPHGRESFERFGTGVFYSPILVETGTENHAVLLNDLFRNVGEDTS</sequence>
<comment type="caution">
    <text evidence="1">The sequence shown here is derived from an EMBL/GenBank/DDBJ whole genome shotgun (WGS) entry which is preliminary data.</text>
</comment>
<reference evidence="1" key="1">
    <citation type="submission" date="2022-01" db="EMBL/GenBank/DDBJ databases">
        <title>Novel bile acid biosynthetic pathways are enriched in the microbiome of centenarians.</title>
        <authorList>
            <person name="Sato Y."/>
            <person name="Atarashi K."/>
            <person name="Plichta R.D."/>
            <person name="Arai Y."/>
            <person name="Sasajima S."/>
            <person name="Kearney M.S."/>
            <person name="Suda W."/>
            <person name="Takeshita K."/>
            <person name="Sasaki T."/>
            <person name="Okamoto S."/>
            <person name="Skelly N.A."/>
            <person name="Okamura Y."/>
            <person name="Vlamakis H."/>
            <person name="Li Y."/>
            <person name="Tanoue T."/>
            <person name="Takei H."/>
            <person name="Nittono H."/>
            <person name="Narushima S."/>
            <person name="Irie J."/>
            <person name="Itoh H."/>
            <person name="Moriya K."/>
            <person name="Sugiura Y."/>
            <person name="Suematsu M."/>
            <person name="Moritoki N."/>
            <person name="Shibata S."/>
            <person name="Littman R.D."/>
            <person name="Fischbach A.M."/>
            <person name="Uwamino Y."/>
            <person name="Inoue T."/>
            <person name="Honda A."/>
            <person name="Hattori M."/>
            <person name="Murai T."/>
            <person name="Xavier J.R."/>
            <person name="Hirose N."/>
            <person name="Honda K."/>
        </authorList>
    </citation>
    <scope>NUCLEOTIDE SEQUENCE</scope>
    <source>
        <strain evidence="1">CE91-St16</strain>
    </source>
</reference>
<organism evidence="1 2">
    <name type="scientific">Alistipes finegoldii</name>
    <dbReference type="NCBI Taxonomy" id="214856"/>
    <lineage>
        <taxon>Bacteria</taxon>
        <taxon>Pseudomonadati</taxon>
        <taxon>Bacteroidota</taxon>
        <taxon>Bacteroidia</taxon>
        <taxon>Bacteroidales</taxon>
        <taxon>Rikenellaceae</taxon>
        <taxon>Alistipes</taxon>
    </lineage>
</organism>
<dbReference type="AlphaFoldDB" id="A0AA37KT35"/>
<gene>
    <name evidence="1" type="ORF">CE91St16_21070</name>
</gene>
<evidence type="ECO:0000313" key="2">
    <source>
        <dbReference type="Proteomes" id="UP001055105"/>
    </source>
</evidence>
<name>A0AA37KT35_9BACT</name>
<protein>
    <submittedName>
        <fullName evidence="1">Uncharacterized protein</fullName>
    </submittedName>
</protein>
<dbReference type="Proteomes" id="UP001055105">
    <property type="component" value="Unassembled WGS sequence"/>
</dbReference>
<accession>A0AA37KT35</accession>
<dbReference type="EMBL" id="BQOL01000001">
    <property type="protein sequence ID" value="GKI19199.1"/>
    <property type="molecule type" value="Genomic_DNA"/>
</dbReference>